<accession>A0A6V6Y3L6</accession>
<comment type="caution">
    <text evidence="8">The sequence shown here is derived from an EMBL/GenBank/DDBJ whole genome shotgun (WGS) entry which is preliminary data.</text>
</comment>
<evidence type="ECO:0000256" key="5">
    <source>
        <dbReference type="ARBA" id="ARBA00023136"/>
    </source>
</evidence>
<dbReference type="InterPro" id="IPR011701">
    <property type="entry name" value="MFS"/>
</dbReference>
<proteinExistence type="predicted"/>
<dbReference type="GO" id="GO:0022857">
    <property type="term" value="F:transmembrane transporter activity"/>
    <property type="evidence" value="ECO:0007669"/>
    <property type="project" value="InterPro"/>
</dbReference>
<dbReference type="InterPro" id="IPR050327">
    <property type="entry name" value="Proton-linked_MCT"/>
</dbReference>
<dbReference type="SUPFAM" id="SSF103473">
    <property type="entry name" value="MFS general substrate transporter"/>
    <property type="match status" value="1"/>
</dbReference>
<feature type="transmembrane region" description="Helical" evidence="6">
    <location>
        <begin position="46"/>
        <end position="66"/>
    </location>
</feature>
<feature type="transmembrane region" description="Helical" evidence="6">
    <location>
        <begin position="98"/>
        <end position="125"/>
    </location>
</feature>
<dbReference type="PROSITE" id="PS50850">
    <property type="entry name" value="MFS"/>
    <property type="match status" value="1"/>
</dbReference>
<dbReference type="PANTHER" id="PTHR11360:SF304">
    <property type="entry name" value="MFS DOMAIN-CONTAINING PROTEIN"/>
    <property type="match status" value="1"/>
</dbReference>
<evidence type="ECO:0000313" key="8">
    <source>
        <dbReference type="EMBL" id="CAC9930438.1"/>
    </source>
</evidence>
<dbReference type="EMBL" id="CAIJCS010000018">
    <property type="protein sequence ID" value="CAC9930438.1"/>
    <property type="molecule type" value="Genomic_DNA"/>
</dbReference>
<protein>
    <submittedName>
        <fullName evidence="8">Transporter, major facilitator family protein</fullName>
    </submittedName>
</protein>
<reference evidence="8 9" key="1">
    <citation type="submission" date="2020-06" db="EMBL/GenBank/DDBJ databases">
        <authorList>
            <person name="Criscuolo A."/>
        </authorList>
    </citation>
    <scope>NUCLEOTIDE SEQUENCE [LARGE SCALE GENOMIC DNA]</scope>
    <source>
        <strain evidence="8">1804121828</strain>
    </source>
</reference>
<keyword evidence="9" id="KW-1185">Reference proteome</keyword>
<feature type="transmembrane region" description="Helical" evidence="6">
    <location>
        <begin position="276"/>
        <end position="295"/>
    </location>
</feature>
<dbReference type="GO" id="GO:0005886">
    <property type="term" value="C:plasma membrane"/>
    <property type="evidence" value="ECO:0007669"/>
    <property type="project" value="UniProtKB-SubCell"/>
</dbReference>
<keyword evidence="2" id="KW-0813">Transport</keyword>
<evidence type="ECO:0000256" key="4">
    <source>
        <dbReference type="ARBA" id="ARBA00022989"/>
    </source>
</evidence>
<dbReference type="AlphaFoldDB" id="A0A6V6Y3L6"/>
<sequence>MKNRNRWLILAACIIINLCLGAGYAWSVFQGPLVDLFGFPASKATLAFSISFGMGPVGMIAFGPVLDKRGPRLVTFIGGLLFGLGFIMTSFMKSLGWLYLSYGLISGLGIGMAYGATIATTVTLFPDKRGLASGLNAAGFGSGAVVFAPIAASLIQSHGVLSAFRILGIAILIIICGCSLILAVPKKEGGERVISERDKRPSEMLRTPAFWTLWIIYIIGSISGMMIIGHASPISQDHLGFTLAIATAIVSIVSLSNTLGRILWGFISDRFDRYAVVSMMFCVSTVGLLIMFAHIHPYLSVVGVILIALCYGGFLGIFPGITVENFGEAFNGTNYGFMFSACGIAAAVGPVLAASVKEANNGDYSTAFLVAAGLNIIGLVLMMMFRKKAEKNA</sequence>
<dbReference type="Pfam" id="PF07690">
    <property type="entry name" value="MFS_1"/>
    <property type="match status" value="1"/>
</dbReference>
<evidence type="ECO:0000313" key="9">
    <source>
        <dbReference type="Proteomes" id="UP000586454"/>
    </source>
</evidence>
<evidence type="ECO:0000259" key="7">
    <source>
        <dbReference type="PROSITE" id="PS50850"/>
    </source>
</evidence>
<dbReference type="InterPro" id="IPR020846">
    <property type="entry name" value="MFS_dom"/>
</dbReference>
<evidence type="ECO:0000256" key="2">
    <source>
        <dbReference type="ARBA" id="ARBA00022448"/>
    </source>
</evidence>
<feature type="transmembrane region" description="Helical" evidence="6">
    <location>
        <begin position="366"/>
        <end position="385"/>
    </location>
</feature>
<dbReference type="PANTHER" id="PTHR11360">
    <property type="entry name" value="MONOCARBOXYLATE TRANSPORTER"/>
    <property type="match status" value="1"/>
</dbReference>
<feature type="transmembrane region" description="Helical" evidence="6">
    <location>
        <begin position="240"/>
        <end position="264"/>
    </location>
</feature>
<feature type="transmembrane region" description="Helical" evidence="6">
    <location>
        <begin position="73"/>
        <end position="92"/>
    </location>
</feature>
<keyword evidence="4 6" id="KW-1133">Transmembrane helix</keyword>
<feature type="transmembrane region" description="Helical" evidence="6">
    <location>
        <begin position="205"/>
        <end position="228"/>
    </location>
</feature>
<dbReference type="Gene3D" id="1.20.1250.20">
    <property type="entry name" value="MFS general substrate transporter like domains"/>
    <property type="match status" value="2"/>
</dbReference>
<dbReference type="Proteomes" id="UP000586454">
    <property type="component" value="Unassembled WGS sequence"/>
</dbReference>
<feature type="transmembrane region" description="Helical" evidence="6">
    <location>
        <begin position="162"/>
        <end position="184"/>
    </location>
</feature>
<evidence type="ECO:0000256" key="3">
    <source>
        <dbReference type="ARBA" id="ARBA00022692"/>
    </source>
</evidence>
<dbReference type="RefSeq" id="WP_180499686.1">
    <property type="nucleotide sequence ID" value="NZ_CAIJCS010000018.1"/>
</dbReference>
<dbReference type="CDD" id="cd17353">
    <property type="entry name" value="MFS_OFA_like"/>
    <property type="match status" value="1"/>
</dbReference>
<evidence type="ECO:0000256" key="1">
    <source>
        <dbReference type="ARBA" id="ARBA00004651"/>
    </source>
</evidence>
<feature type="transmembrane region" description="Helical" evidence="6">
    <location>
        <begin position="7"/>
        <end position="26"/>
    </location>
</feature>
<feature type="domain" description="Major facilitator superfamily (MFS) profile" evidence="7">
    <location>
        <begin position="1"/>
        <end position="390"/>
    </location>
</feature>
<gene>
    <name evidence="8" type="ORF">PEPNEM18_00900</name>
</gene>
<keyword evidence="3 6" id="KW-0812">Transmembrane</keyword>
<feature type="transmembrane region" description="Helical" evidence="6">
    <location>
        <begin position="301"/>
        <end position="323"/>
    </location>
</feature>
<comment type="subcellular location">
    <subcellularLocation>
        <location evidence="1">Cell membrane</location>
        <topology evidence="1">Multi-pass membrane protein</topology>
    </subcellularLocation>
</comment>
<feature type="transmembrane region" description="Helical" evidence="6">
    <location>
        <begin position="137"/>
        <end position="156"/>
    </location>
</feature>
<organism evidence="8 9">
    <name type="scientific">Aedoeadaptatus nemausensis</name>
    <dbReference type="NCBI Taxonomy" id="2582829"/>
    <lineage>
        <taxon>Bacteria</taxon>
        <taxon>Bacillati</taxon>
        <taxon>Bacillota</taxon>
        <taxon>Tissierellia</taxon>
        <taxon>Tissierellales</taxon>
        <taxon>Peptoniphilaceae</taxon>
        <taxon>Aedoeadaptatus</taxon>
    </lineage>
</organism>
<dbReference type="InterPro" id="IPR036259">
    <property type="entry name" value="MFS_trans_sf"/>
</dbReference>
<evidence type="ECO:0000256" key="6">
    <source>
        <dbReference type="SAM" id="Phobius"/>
    </source>
</evidence>
<keyword evidence="5 6" id="KW-0472">Membrane</keyword>
<name>A0A6V6Y3L6_9FIRM</name>
<feature type="transmembrane region" description="Helical" evidence="6">
    <location>
        <begin position="335"/>
        <end position="354"/>
    </location>
</feature>